<comment type="subcellular location">
    <subcellularLocation>
        <location evidence="1 8">Cell membrane</location>
        <topology evidence="1 8">Multi-pass membrane protein</topology>
    </subcellularLocation>
</comment>
<sequence length="276" mass="30040">MTALRRFLPGGSSWLTAYAFLYIGFLYLPVVFLPIFSINTSASPKFPLAGTTLQWYRDLPKTPALIDAAWNSLIVGVSAAVLATTFGILAARAITRYRFPGRRPIHGLIMAPLVLPEVIVAISMLLVMLQLGLSLSLFTVVLGHVLICIPYSMSVLTSGFEGFDRSIEEASADLGESAFGTFRRVTLPMVTPAIISSLLVSFTISLDDFIIAFFLTGTEATLPIYIWGQLRFAAKLPGVLALGTLLLVGSFVLLSIAEILRRRAARRTQFEGLLHA</sequence>
<evidence type="ECO:0000256" key="4">
    <source>
        <dbReference type="ARBA" id="ARBA00022475"/>
    </source>
</evidence>
<reference evidence="10 11" key="1">
    <citation type="submission" date="2022-02" db="EMBL/GenBank/DDBJ databases">
        <title>Draft genome sequence of Mezorhizobium retamae strain IRAMC:0171 isolated from Retama raetam nodules.</title>
        <authorList>
            <person name="Bengaied R."/>
            <person name="Sbissi I."/>
            <person name="Huber K."/>
            <person name="Ghodbane F."/>
            <person name="Nouioui I."/>
            <person name="Tarhouni M."/>
            <person name="Gtari M."/>
        </authorList>
    </citation>
    <scope>NUCLEOTIDE SEQUENCE [LARGE SCALE GENOMIC DNA]</scope>
    <source>
        <strain evidence="10 11">IRAMC:0171</strain>
    </source>
</reference>
<name>A0ABS9QCP3_9HYPH</name>
<evidence type="ECO:0000313" key="11">
    <source>
        <dbReference type="Proteomes" id="UP001201701"/>
    </source>
</evidence>
<comment type="caution">
    <text evidence="10">The sequence shown here is derived from an EMBL/GenBank/DDBJ whole genome shotgun (WGS) entry which is preliminary data.</text>
</comment>
<dbReference type="Proteomes" id="UP001201701">
    <property type="component" value="Unassembled WGS sequence"/>
</dbReference>
<dbReference type="PANTHER" id="PTHR43848">
    <property type="entry name" value="PUTRESCINE TRANSPORT SYSTEM PERMEASE PROTEIN POTI"/>
    <property type="match status" value="1"/>
</dbReference>
<keyword evidence="11" id="KW-1185">Reference proteome</keyword>
<feature type="transmembrane region" description="Helical" evidence="8">
    <location>
        <begin position="107"/>
        <end position="129"/>
    </location>
</feature>
<accession>A0ABS9QCP3</accession>
<keyword evidence="5 8" id="KW-0812">Transmembrane</keyword>
<protein>
    <submittedName>
        <fullName evidence="10">ABC transporter permease</fullName>
    </submittedName>
</protein>
<evidence type="ECO:0000256" key="5">
    <source>
        <dbReference type="ARBA" id="ARBA00022692"/>
    </source>
</evidence>
<evidence type="ECO:0000256" key="3">
    <source>
        <dbReference type="ARBA" id="ARBA00022448"/>
    </source>
</evidence>
<evidence type="ECO:0000256" key="6">
    <source>
        <dbReference type="ARBA" id="ARBA00022989"/>
    </source>
</evidence>
<dbReference type="Pfam" id="PF00528">
    <property type="entry name" value="BPD_transp_1"/>
    <property type="match status" value="1"/>
</dbReference>
<dbReference type="RefSeq" id="WP_239362565.1">
    <property type="nucleotide sequence ID" value="NZ_JAKREW010000003.1"/>
</dbReference>
<evidence type="ECO:0000313" key="10">
    <source>
        <dbReference type="EMBL" id="MCG7504404.1"/>
    </source>
</evidence>
<proteinExistence type="inferred from homology"/>
<dbReference type="PANTHER" id="PTHR43848:SF2">
    <property type="entry name" value="PUTRESCINE TRANSPORT SYSTEM PERMEASE PROTEIN POTI"/>
    <property type="match status" value="1"/>
</dbReference>
<evidence type="ECO:0000256" key="1">
    <source>
        <dbReference type="ARBA" id="ARBA00004651"/>
    </source>
</evidence>
<keyword evidence="4" id="KW-1003">Cell membrane</keyword>
<feature type="transmembrane region" description="Helical" evidence="8">
    <location>
        <begin position="68"/>
        <end position="95"/>
    </location>
</feature>
<evidence type="ECO:0000256" key="8">
    <source>
        <dbReference type="RuleBase" id="RU363032"/>
    </source>
</evidence>
<evidence type="ECO:0000256" key="7">
    <source>
        <dbReference type="ARBA" id="ARBA00023136"/>
    </source>
</evidence>
<dbReference type="EMBL" id="JAKREW010000003">
    <property type="protein sequence ID" value="MCG7504404.1"/>
    <property type="molecule type" value="Genomic_DNA"/>
</dbReference>
<dbReference type="InterPro" id="IPR051789">
    <property type="entry name" value="Bact_Polyamine_Transport"/>
</dbReference>
<evidence type="ECO:0000259" key="9">
    <source>
        <dbReference type="PROSITE" id="PS50928"/>
    </source>
</evidence>
<dbReference type="InterPro" id="IPR000515">
    <property type="entry name" value="MetI-like"/>
</dbReference>
<feature type="transmembrane region" description="Helical" evidence="8">
    <location>
        <begin position="236"/>
        <end position="257"/>
    </location>
</feature>
<feature type="transmembrane region" description="Helical" evidence="8">
    <location>
        <begin position="12"/>
        <end position="36"/>
    </location>
</feature>
<feature type="transmembrane region" description="Helical" evidence="8">
    <location>
        <begin position="135"/>
        <end position="156"/>
    </location>
</feature>
<feature type="domain" description="ABC transmembrane type-1" evidence="9">
    <location>
        <begin position="69"/>
        <end position="257"/>
    </location>
</feature>
<keyword evidence="3 8" id="KW-0813">Transport</keyword>
<comment type="similarity">
    <text evidence="2">Belongs to the binding-protein-dependent transport system permease family. CysTW subfamily.</text>
</comment>
<organism evidence="10 11">
    <name type="scientific">Mesorhizobium retamae</name>
    <dbReference type="NCBI Taxonomy" id="2912854"/>
    <lineage>
        <taxon>Bacteria</taxon>
        <taxon>Pseudomonadati</taxon>
        <taxon>Pseudomonadota</taxon>
        <taxon>Alphaproteobacteria</taxon>
        <taxon>Hyphomicrobiales</taxon>
        <taxon>Phyllobacteriaceae</taxon>
        <taxon>Mesorhizobium</taxon>
    </lineage>
</organism>
<dbReference type="InterPro" id="IPR035906">
    <property type="entry name" value="MetI-like_sf"/>
</dbReference>
<dbReference type="Gene3D" id="1.10.3720.10">
    <property type="entry name" value="MetI-like"/>
    <property type="match status" value="1"/>
</dbReference>
<dbReference type="CDD" id="cd06261">
    <property type="entry name" value="TM_PBP2"/>
    <property type="match status" value="1"/>
</dbReference>
<evidence type="ECO:0000256" key="2">
    <source>
        <dbReference type="ARBA" id="ARBA00007069"/>
    </source>
</evidence>
<keyword evidence="7 8" id="KW-0472">Membrane</keyword>
<dbReference type="PROSITE" id="PS50928">
    <property type="entry name" value="ABC_TM1"/>
    <property type="match status" value="1"/>
</dbReference>
<dbReference type="SUPFAM" id="SSF161098">
    <property type="entry name" value="MetI-like"/>
    <property type="match status" value="1"/>
</dbReference>
<gene>
    <name evidence="10" type="ORF">L4923_05155</name>
</gene>
<keyword evidence="6 8" id="KW-1133">Transmembrane helix</keyword>